<reference evidence="2 3" key="1">
    <citation type="journal article" date="2017" name="Genome Announc.">
        <title>Genome sequence of the saprophytic ascomycete Epicoccum nigrum ICMP 19927 strain isolated from New Zealand.</title>
        <authorList>
            <person name="Fokin M."/>
            <person name="Fleetwood D."/>
            <person name="Weir B.S."/>
            <person name="Villas-Boas S.G."/>
        </authorList>
    </citation>
    <scope>NUCLEOTIDE SEQUENCE [LARGE SCALE GENOMIC DNA]</scope>
    <source>
        <strain evidence="2 3">ICMP 19927</strain>
    </source>
</reference>
<evidence type="ECO:0000313" key="2">
    <source>
        <dbReference type="EMBL" id="OSS44670.1"/>
    </source>
</evidence>
<gene>
    <name evidence="2" type="ORF">B5807_10587</name>
</gene>
<sequence length="213" mass="23932">MQQYFSMSGGKTFGLDPKINGYQNLTFGPFYPELDSLRIEYSGTNWTSSDCNLLWRYRDVAKEGCVQCYTDDWSGPPLDCSITTNSTTLLSRNTTMLCGVLLGKPQITPTVAPTATPTVTPSATISEPAIMPRKLTTNFPLIYTTSVPSPNNSSYQRHPPRRSLQHPALGVLRFQGRRSRGNPRLHERTQRDAVPGIVEARRCPQRRHEDTRI</sequence>
<dbReference type="AlphaFoldDB" id="A0A1Y2LLS6"/>
<dbReference type="Proteomes" id="UP000193240">
    <property type="component" value="Unassembled WGS sequence"/>
</dbReference>
<evidence type="ECO:0000313" key="3">
    <source>
        <dbReference type="Proteomes" id="UP000193240"/>
    </source>
</evidence>
<dbReference type="InParanoid" id="A0A1Y2LLS6"/>
<evidence type="ECO:0000256" key="1">
    <source>
        <dbReference type="SAM" id="MobiDB-lite"/>
    </source>
</evidence>
<keyword evidence="3" id="KW-1185">Reference proteome</keyword>
<feature type="region of interest" description="Disordered" evidence="1">
    <location>
        <begin position="176"/>
        <end position="195"/>
    </location>
</feature>
<name>A0A1Y2LLS6_EPING</name>
<organism evidence="2 3">
    <name type="scientific">Epicoccum nigrum</name>
    <name type="common">Soil fungus</name>
    <name type="synonym">Epicoccum purpurascens</name>
    <dbReference type="NCBI Taxonomy" id="105696"/>
    <lineage>
        <taxon>Eukaryota</taxon>
        <taxon>Fungi</taxon>
        <taxon>Dikarya</taxon>
        <taxon>Ascomycota</taxon>
        <taxon>Pezizomycotina</taxon>
        <taxon>Dothideomycetes</taxon>
        <taxon>Pleosporomycetidae</taxon>
        <taxon>Pleosporales</taxon>
        <taxon>Pleosporineae</taxon>
        <taxon>Didymellaceae</taxon>
        <taxon>Epicoccum</taxon>
    </lineage>
</organism>
<dbReference type="EMBL" id="KZ107856">
    <property type="protein sequence ID" value="OSS44670.1"/>
    <property type="molecule type" value="Genomic_DNA"/>
</dbReference>
<accession>A0A1Y2LLS6</accession>
<protein>
    <submittedName>
        <fullName evidence="2">Uncharacterized protein</fullName>
    </submittedName>
</protein>
<proteinExistence type="predicted"/>